<keyword evidence="8" id="KW-1185">Reference proteome</keyword>
<feature type="transmembrane region" description="Helical" evidence="6">
    <location>
        <begin position="287"/>
        <end position="305"/>
    </location>
</feature>
<feature type="transmembrane region" description="Helical" evidence="6">
    <location>
        <begin position="57"/>
        <end position="78"/>
    </location>
</feature>
<gene>
    <name evidence="7" type="ORF">MSPICULIGERA_LOCUS25769</name>
</gene>
<feature type="transmembrane region" description="Helical" evidence="6">
    <location>
        <begin position="90"/>
        <end position="110"/>
    </location>
</feature>
<feature type="transmembrane region" description="Helical" evidence="6">
    <location>
        <begin position="317"/>
        <end position="338"/>
    </location>
</feature>
<feature type="transmembrane region" description="Helical" evidence="6">
    <location>
        <begin position="21"/>
        <end position="45"/>
    </location>
</feature>
<evidence type="ECO:0000256" key="6">
    <source>
        <dbReference type="SAM" id="Phobius"/>
    </source>
</evidence>
<evidence type="ECO:0000313" key="8">
    <source>
        <dbReference type="Proteomes" id="UP001177023"/>
    </source>
</evidence>
<keyword evidence="4 6" id="KW-1133">Transmembrane helix</keyword>
<evidence type="ECO:0000256" key="3">
    <source>
        <dbReference type="ARBA" id="ARBA00022692"/>
    </source>
</evidence>
<dbReference type="InterPro" id="IPR011701">
    <property type="entry name" value="MFS"/>
</dbReference>
<feature type="transmembrane region" description="Helical" evidence="6">
    <location>
        <begin position="193"/>
        <end position="215"/>
    </location>
</feature>
<dbReference type="InterPro" id="IPR051068">
    <property type="entry name" value="MFS_Domain-Containing_Protein"/>
</dbReference>
<dbReference type="PANTHER" id="PTHR23510">
    <property type="entry name" value="INNER MEMBRANE TRANSPORT PROTEIN YAJR"/>
    <property type="match status" value="1"/>
</dbReference>
<comment type="subcellular location">
    <subcellularLocation>
        <location evidence="1">Endomembrane system</location>
        <topology evidence="1">Multi-pass membrane protein</topology>
    </subcellularLocation>
</comment>
<dbReference type="Proteomes" id="UP001177023">
    <property type="component" value="Unassembled WGS sequence"/>
</dbReference>
<keyword evidence="5 6" id="KW-0472">Membrane</keyword>
<feature type="transmembrane region" description="Helical" evidence="6">
    <location>
        <begin position="433"/>
        <end position="453"/>
    </location>
</feature>
<reference evidence="7" key="1">
    <citation type="submission" date="2023-06" db="EMBL/GenBank/DDBJ databases">
        <authorList>
            <person name="Delattre M."/>
        </authorList>
    </citation>
    <scope>NUCLEOTIDE SEQUENCE</scope>
    <source>
        <strain evidence="7">AF72</strain>
    </source>
</reference>
<keyword evidence="2" id="KW-0813">Transport</keyword>
<dbReference type="PANTHER" id="PTHR23510:SF3">
    <property type="entry name" value="MAJOR FACILITATOR SUPERFAMILY DOMAIN-CONTAINING PROTEIN 8"/>
    <property type="match status" value="1"/>
</dbReference>
<protein>
    <recommendedName>
        <fullName evidence="9">Major facilitator superfamily domain-containing protein 8</fullName>
    </recommendedName>
</protein>
<feature type="transmembrane region" description="Helical" evidence="6">
    <location>
        <begin position="116"/>
        <end position="139"/>
    </location>
</feature>
<evidence type="ECO:0000313" key="7">
    <source>
        <dbReference type="EMBL" id="CAJ0587815.1"/>
    </source>
</evidence>
<evidence type="ECO:0008006" key="9">
    <source>
        <dbReference type="Google" id="ProtNLM"/>
    </source>
</evidence>
<dbReference type="Pfam" id="PF07690">
    <property type="entry name" value="MFS_1"/>
    <property type="match status" value="1"/>
</dbReference>
<feature type="transmembrane region" description="Helical" evidence="6">
    <location>
        <begin position="244"/>
        <end position="267"/>
    </location>
</feature>
<dbReference type="GO" id="GO:0022857">
    <property type="term" value="F:transmembrane transporter activity"/>
    <property type="evidence" value="ECO:0007669"/>
    <property type="project" value="InterPro"/>
</dbReference>
<dbReference type="InterPro" id="IPR036259">
    <property type="entry name" value="MFS_trans_sf"/>
</dbReference>
<sequence length="463" mass="50993">MVFFRMKIEESLNSKPHTSWVSIYLSCIIIGFGGLNMTIFATSLWPYTTWVTKQADVAWLGYALAGTSLGSILADPLFGWWQQKTNSKPPLLFGFAITLIGNLMYALLPIFPEAAILYVLVISRICLGFSSSAIGLLRTFVSMNTLEKDRLLGTAALSIGLTLGLSLGPVVQMACIPIGEKGITILGIIINQYTVPGILMSILCLINLFIVYFFLKENFVGFAAEIDEQGEKKEAAKLPPYDKVALGVLFYIWCLMMTASASEYTIAAPLTMAMYGWNSHEVITKHGILQSVQCVFSAIASILLIKTRIKKIDNRIQLSFALCLFIFASLSLFPWPFFEKAVDYPLQDGQSPPQCDADCLKRKAPMWLYFFSLAFCYGPAAAIGVAVTNTLATLVIGPRKQALIQGWMTAAGSLSSFLWPLGATEAFKMDGMMTISLANTAFYLLGLLLIIIFRKRLVPLITN</sequence>
<evidence type="ECO:0000256" key="5">
    <source>
        <dbReference type="ARBA" id="ARBA00023136"/>
    </source>
</evidence>
<dbReference type="GO" id="GO:0005765">
    <property type="term" value="C:lysosomal membrane"/>
    <property type="evidence" value="ECO:0007669"/>
    <property type="project" value="TreeGrafter"/>
</dbReference>
<keyword evidence="3 6" id="KW-0812">Transmembrane</keyword>
<organism evidence="7 8">
    <name type="scientific">Mesorhabditis spiculigera</name>
    <dbReference type="NCBI Taxonomy" id="96644"/>
    <lineage>
        <taxon>Eukaryota</taxon>
        <taxon>Metazoa</taxon>
        <taxon>Ecdysozoa</taxon>
        <taxon>Nematoda</taxon>
        <taxon>Chromadorea</taxon>
        <taxon>Rhabditida</taxon>
        <taxon>Rhabditina</taxon>
        <taxon>Rhabditomorpha</taxon>
        <taxon>Rhabditoidea</taxon>
        <taxon>Rhabditidae</taxon>
        <taxon>Mesorhabditinae</taxon>
        <taxon>Mesorhabditis</taxon>
    </lineage>
</organism>
<dbReference type="EMBL" id="CATQJA010002710">
    <property type="protein sequence ID" value="CAJ0587815.1"/>
    <property type="molecule type" value="Genomic_DNA"/>
</dbReference>
<evidence type="ECO:0000256" key="1">
    <source>
        <dbReference type="ARBA" id="ARBA00004127"/>
    </source>
</evidence>
<dbReference type="Gene3D" id="1.20.1250.20">
    <property type="entry name" value="MFS general substrate transporter like domains"/>
    <property type="match status" value="1"/>
</dbReference>
<dbReference type="SUPFAM" id="SSF103473">
    <property type="entry name" value="MFS general substrate transporter"/>
    <property type="match status" value="1"/>
</dbReference>
<feature type="transmembrane region" description="Helical" evidence="6">
    <location>
        <begin position="367"/>
        <end position="395"/>
    </location>
</feature>
<dbReference type="AlphaFoldDB" id="A0AA36DHL9"/>
<accession>A0AA36DHL9</accession>
<comment type="caution">
    <text evidence="7">The sequence shown here is derived from an EMBL/GenBank/DDBJ whole genome shotgun (WGS) entry which is preliminary data.</text>
</comment>
<evidence type="ECO:0000256" key="4">
    <source>
        <dbReference type="ARBA" id="ARBA00022989"/>
    </source>
</evidence>
<proteinExistence type="predicted"/>
<dbReference type="GO" id="GO:0012505">
    <property type="term" value="C:endomembrane system"/>
    <property type="evidence" value="ECO:0007669"/>
    <property type="project" value="UniProtKB-SubCell"/>
</dbReference>
<evidence type="ECO:0000256" key="2">
    <source>
        <dbReference type="ARBA" id="ARBA00022448"/>
    </source>
</evidence>
<feature type="transmembrane region" description="Helical" evidence="6">
    <location>
        <begin position="402"/>
        <end position="421"/>
    </location>
</feature>
<feature type="transmembrane region" description="Helical" evidence="6">
    <location>
        <begin position="151"/>
        <end position="173"/>
    </location>
</feature>
<feature type="non-terminal residue" evidence="7">
    <location>
        <position position="463"/>
    </location>
</feature>
<name>A0AA36DHL9_9BILA</name>